<feature type="domain" description="Polysaccharide biosynthesis protein CapD-like" evidence="3">
    <location>
        <begin position="287"/>
        <end position="564"/>
    </location>
</feature>
<keyword evidence="2" id="KW-1133">Transmembrane helix</keyword>
<dbReference type="PANTHER" id="PTHR43318:SF1">
    <property type="entry name" value="POLYSACCHARIDE BIOSYNTHESIS PROTEIN EPSC-RELATED"/>
    <property type="match status" value="1"/>
</dbReference>
<name>A0A381RWC2_9ZZZZ</name>
<keyword evidence="2" id="KW-0472">Membrane</keyword>
<dbReference type="Gene3D" id="3.40.50.720">
    <property type="entry name" value="NAD(P)-binding Rossmann-like Domain"/>
    <property type="match status" value="2"/>
</dbReference>
<evidence type="ECO:0000313" key="4">
    <source>
        <dbReference type="EMBL" id="SUZ96162.1"/>
    </source>
</evidence>
<feature type="transmembrane region" description="Helical" evidence="2">
    <location>
        <begin position="16"/>
        <end position="37"/>
    </location>
</feature>
<dbReference type="InterPro" id="IPR051203">
    <property type="entry name" value="Polysaccharide_Synthase-Rel"/>
</dbReference>
<evidence type="ECO:0000259" key="3">
    <source>
        <dbReference type="Pfam" id="PF02719"/>
    </source>
</evidence>
<evidence type="ECO:0000256" key="2">
    <source>
        <dbReference type="SAM" id="Phobius"/>
    </source>
</evidence>
<dbReference type="InterPro" id="IPR003869">
    <property type="entry name" value="Polysac_CapD-like"/>
</dbReference>
<organism evidence="4">
    <name type="scientific">marine metagenome</name>
    <dbReference type="NCBI Taxonomy" id="408172"/>
    <lineage>
        <taxon>unclassified sequences</taxon>
        <taxon>metagenomes</taxon>
        <taxon>ecological metagenomes</taxon>
    </lineage>
</organism>
<dbReference type="PANTHER" id="PTHR43318">
    <property type="entry name" value="UDP-N-ACETYLGLUCOSAMINE 4,6-DEHYDRATASE"/>
    <property type="match status" value="1"/>
</dbReference>
<gene>
    <name evidence="4" type="ORF">METZ01_LOCUS49016</name>
</gene>
<sequence length="638" mass="71117">MILALINLSRRNKRTLMVLFDACTVIASIFLAFSLRLGHFYYPTGNNHLLLIMIASPILALPIFYVFGFYREVIRYVGFKALWQINQATTLYAVLWALISFMAVIDGIPRTVILINWSIVLMSVGGSRFFARWVLSQENITNPLSQKRNVLIYGAGSAGRELCTALYQSKEYKPVAFIENADELYRQSINGLEVFNEDDIEDLIQKHNIKEVLLAMPSITRIRRSEIISHLEPFSVVVRSLPSLTEIAQGKVSVNDLLEVDLRDLLGREPVKPNTQLLKTNITNKVVLVSGAGGSIGSELCRQIVSLKPKKLILFELSESSLYLINQELLNISIPNLEIVPVIGSVANRARIEYICKYYVVKTIYHAAAYKHVPLVEFNPSQGILNNSIGTMVAAQAAIAAKVDTFVLVSTDKAVRPTNVMGASKRIAELVLQALDRGHHDTCFTMVRFGNVLDSSGSVIPLFKKQIQAGGPVTVTHSNVVRYFMTIPEAVELVIQAGAMAKGGEVFVLDMGEPIRIYDLAVKMIQLSGLVVLDENNPSGDIEIKYTGLRSGEKLYEELLVDGRFSMTKNKLIRRAEEGMIDWDQLEPMLTEIKEASKNVGEYDDNEKLYQLIKKLVPQFNPQANGSDNKDAITADTK</sequence>
<dbReference type="Pfam" id="PF02719">
    <property type="entry name" value="Polysacc_synt_2"/>
    <property type="match status" value="1"/>
</dbReference>
<reference evidence="4" key="1">
    <citation type="submission" date="2018-05" db="EMBL/GenBank/DDBJ databases">
        <authorList>
            <person name="Lanie J.A."/>
            <person name="Ng W.-L."/>
            <person name="Kazmierczak K.M."/>
            <person name="Andrzejewski T.M."/>
            <person name="Davidsen T.M."/>
            <person name="Wayne K.J."/>
            <person name="Tettelin H."/>
            <person name="Glass J.I."/>
            <person name="Rusch D."/>
            <person name="Podicherti R."/>
            <person name="Tsui H.-C.T."/>
            <person name="Winkler M.E."/>
        </authorList>
    </citation>
    <scope>NUCLEOTIDE SEQUENCE</scope>
</reference>
<dbReference type="SUPFAM" id="SSF51735">
    <property type="entry name" value="NAD(P)-binding Rossmann-fold domains"/>
    <property type="match status" value="1"/>
</dbReference>
<dbReference type="Pfam" id="PF13727">
    <property type="entry name" value="CoA_binding_3"/>
    <property type="match status" value="1"/>
</dbReference>
<accession>A0A381RWC2</accession>
<dbReference type="InterPro" id="IPR029063">
    <property type="entry name" value="SAM-dependent_MTases_sf"/>
</dbReference>
<proteinExistence type="inferred from homology"/>
<dbReference type="InterPro" id="IPR036291">
    <property type="entry name" value="NAD(P)-bd_dom_sf"/>
</dbReference>
<keyword evidence="2" id="KW-0812">Transmembrane</keyword>
<feature type="transmembrane region" description="Helical" evidence="2">
    <location>
        <begin position="49"/>
        <end position="70"/>
    </location>
</feature>
<dbReference type="AlphaFoldDB" id="A0A381RWC2"/>
<dbReference type="EMBL" id="UINC01002388">
    <property type="protein sequence ID" value="SUZ96162.1"/>
    <property type="molecule type" value="Genomic_DNA"/>
</dbReference>
<feature type="transmembrane region" description="Helical" evidence="2">
    <location>
        <begin position="82"/>
        <end position="105"/>
    </location>
</feature>
<evidence type="ECO:0000256" key="1">
    <source>
        <dbReference type="ARBA" id="ARBA00007430"/>
    </source>
</evidence>
<dbReference type="SUPFAM" id="SSF53335">
    <property type="entry name" value="S-adenosyl-L-methionine-dependent methyltransferases"/>
    <property type="match status" value="1"/>
</dbReference>
<dbReference type="CDD" id="cd05237">
    <property type="entry name" value="UDP_invert_4-6DH_SDR_e"/>
    <property type="match status" value="1"/>
</dbReference>
<comment type="similarity">
    <text evidence="1">Belongs to the polysaccharide synthase family.</text>
</comment>
<protein>
    <recommendedName>
        <fullName evidence="3">Polysaccharide biosynthesis protein CapD-like domain-containing protein</fullName>
    </recommendedName>
</protein>